<feature type="compositionally biased region" description="Basic and acidic residues" evidence="1">
    <location>
        <begin position="85"/>
        <end position="95"/>
    </location>
</feature>
<evidence type="ECO:0000313" key="2">
    <source>
        <dbReference type="EMBL" id="KRY29411.1"/>
    </source>
</evidence>
<evidence type="ECO:0000313" key="3">
    <source>
        <dbReference type="Proteomes" id="UP000054776"/>
    </source>
</evidence>
<dbReference type="OrthoDB" id="10511561at2759"/>
<evidence type="ECO:0000256" key="1">
    <source>
        <dbReference type="SAM" id="MobiDB-lite"/>
    </source>
</evidence>
<keyword evidence="3" id="KW-1185">Reference proteome</keyword>
<organism evidence="2 3">
    <name type="scientific">Trichinella spiralis</name>
    <name type="common">Trichina worm</name>
    <dbReference type="NCBI Taxonomy" id="6334"/>
    <lineage>
        <taxon>Eukaryota</taxon>
        <taxon>Metazoa</taxon>
        <taxon>Ecdysozoa</taxon>
        <taxon>Nematoda</taxon>
        <taxon>Enoplea</taxon>
        <taxon>Dorylaimia</taxon>
        <taxon>Trichinellida</taxon>
        <taxon>Trichinellidae</taxon>
        <taxon>Trichinella</taxon>
    </lineage>
</organism>
<gene>
    <name evidence="2" type="ORF">T01_9383</name>
</gene>
<feature type="region of interest" description="Disordered" evidence="1">
    <location>
        <begin position="73"/>
        <end position="117"/>
    </location>
</feature>
<sequence>MWHRILRKFNNTKQQCINGNLIDIILKRTKQTFQHSEYNFTNALVEITIPFTALPTAVHIKFGNDDSTLFNNDYDESTQNISTTHKSEETQHDENSQNPTSVKEPIPSMEPGNKEAENKMEMENSAPVENEFLPPLNATIKENIPSISTTQISQNGETNIQLQPESIPTKDADSDKQFSVAVNKQIITTIEEIYEHLNETHVETLPEENANLPNEEQQTQQETFAPMKNYFMRNKKLSKPILWTITHFKKKKKKI</sequence>
<reference evidence="2 3" key="1">
    <citation type="submission" date="2015-01" db="EMBL/GenBank/DDBJ databases">
        <title>Evolution of Trichinella species and genotypes.</title>
        <authorList>
            <person name="Korhonen P.K."/>
            <person name="Edoardo P."/>
            <person name="Giuseppe L.R."/>
            <person name="Gasser R.B."/>
        </authorList>
    </citation>
    <scope>NUCLEOTIDE SEQUENCE [LARGE SCALE GENOMIC DNA]</scope>
    <source>
        <strain evidence="2">ISS3</strain>
    </source>
</reference>
<dbReference type="InParanoid" id="A0A0V1AYW1"/>
<comment type="caution">
    <text evidence="2">The sequence shown here is derived from an EMBL/GenBank/DDBJ whole genome shotgun (WGS) entry which is preliminary data.</text>
</comment>
<proteinExistence type="predicted"/>
<name>A0A0V1AYW1_TRISP</name>
<protein>
    <submittedName>
        <fullName evidence="2">Uncharacterized protein</fullName>
    </submittedName>
</protein>
<accession>A0A0V1AYW1</accession>
<dbReference type="AlphaFoldDB" id="A0A0V1AYW1"/>
<feature type="compositionally biased region" description="Polar residues" evidence="1">
    <location>
        <begin position="73"/>
        <end position="84"/>
    </location>
</feature>
<dbReference type="Proteomes" id="UP000054776">
    <property type="component" value="Unassembled WGS sequence"/>
</dbReference>
<dbReference type="EMBL" id="JYDH01000171">
    <property type="protein sequence ID" value="KRY29411.1"/>
    <property type="molecule type" value="Genomic_DNA"/>
</dbReference>